<keyword evidence="3" id="KW-1185">Reference proteome</keyword>
<evidence type="ECO:0000313" key="2">
    <source>
        <dbReference type="EMBL" id="KAJ7622159.1"/>
    </source>
</evidence>
<gene>
    <name evidence="2" type="ORF">FB45DRAFT_927119</name>
</gene>
<feature type="compositionally biased region" description="Low complexity" evidence="1">
    <location>
        <begin position="481"/>
        <end position="490"/>
    </location>
</feature>
<feature type="compositionally biased region" description="Pro residues" evidence="1">
    <location>
        <begin position="341"/>
        <end position="351"/>
    </location>
</feature>
<organism evidence="2 3">
    <name type="scientific">Roridomyces roridus</name>
    <dbReference type="NCBI Taxonomy" id="1738132"/>
    <lineage>
        <taxon>Eukaryota</taxon>
        <taxon>Fungi</taxon>
        <taxon>Dikarya</taxon>
        <taxon>Basidiomycota</taxon>
        <taxon>Agaricomycotina</taxon>
        <taxon>Agaricomycetes</taxon>
        <taxon>Agaricomycetidae</taxon>
        <taxon>Agaricales</taxon>
        <taxon>Marasmiineae</taxon>
        <taxon>Mycenaceae</taxon>
        <taxon>Roridomyces</taxon>
    </lineage>
</organism>
<dbReference type="Proteomes" id="UP001221142">
    <property type="component" value="Unassembled WGS sequence"/>
</dbReference>
<sequence length="976" mass="102818">MVDTTLSKWIEAAQQRALENAPTPTNGLPHLFDVDDQTWAGVYLFGPVGRVFGAFIDRHRHSTKNSIVIVPGGQRPHSPVDVCESLKRAAIDLERLQQAATAPNHTTQAASQYLDFLLWLEAFLHFLLWNGFPAFLSANLVSDLYTHHRETYQPPPGTESHQVDALRDKNLHDRRQAHQPTGPVDPTLRGITIVILPADWIDPRTSAAGASARGVIDPQRGLMFPSCFPPPPPPTTAVSKESEDTRASEGSDSGPPSIAPVSAPVPTPHSPSSQNSTTTATAKRKASPDPLTPTDSDTKRRRTSTPEMESVAVGASSGYPHAEPTEPVAATRAALPMARLSPPPASSPTPPILSSVATATATANPNLNPDLNLPPPTPIITLDSGSSFSANLNSSSTHSTSHDGHNKKSHYRTVYPESAVVGPMHNTFGTQRETVVVPPPPPSQNNAAVEGHRDMNGAGLEVHKIKENPAVDGPEKHVHTSSSSEMEMPVSVDPVKDSGAAVPNDADVAAPAAIDDKSTTAAPALPAVGANTDDQMKMDLVGPSTASMPKVLGASSQNSNEVPVPISMDVDALVPAISSEGYGVTADGPSTNDTQSTAEMQVDEILPAVSDSHSHSPTSGSEMEVEAEINGGNGHEELVHSPSPVSPPLSHTGAPLEPMSIEATSASTTGYKFTALTNSLPLPNVAAGSAAAGIQPGIISNASATSSSMPPPPVPPVAPMNEVFIPEFNPTPSPALVRPSISASSSISSMSSLDSAGALSAKHKAKGKEKSVAQKMKPKSKSKPKTAKNKNKAKAKSPLGPDYEPPSRQRRSSSTSSAARMRVRIEELPLASDVQTAAGAPRILGSHLLMSFALGPKRAFGKKDEMEGDVEALAMWFKVGEREGVEDFLWYVEEVLRRAADDLGLKEKEEKEEGESELGLVLERVSDLPRAFGEGTVGEDGDAVRGFLAGLDGGSDMGGRFAGYIRKVLEQVREGL</sequence>
<name>A0AAD7BIF9_9AGAR</name>
<feature type="region of interest" description="Disordered" evidence="1">
    <location>
        <begin position="470"/>
        <end position="490"/>
    </location>
</feature>
<comment type="caution">
    <text evidence="2">The sequence shown here is derived from an EMBL/GenBank/DDBJ whole genome shotgun (WGS) entry which is preliminary data.</text>
</comment>
<dbReference type="EMBL" id="JARKIF010000015">
    <property type="protein sequence ID" value="KAJ7622159.1"/>
    <property type="molecule type" value="Genomic_DNA"/>
</dbReference>
<feature type="compositionally biased region" description="Basic residues" evidence="1">
    <location>
        <begin position="776"/>
        <end position="795"/>
    </location>
</feature>
<proteinExistence type="predicted"/>
<feature type="region of interest" description="Disordered" evidence="1">
    <location>
        <begin position="758"/>
        <end position="819"/>
    </location>
</feature>
<feature type="compositionally biased region" description="Low complexity" evidence="1">
    <location>
        <begin position="640"/>
        <end position="651"/>
    </location>
</feature>
<dbReference type="AlphaFoldDB" id="A0AAD7BIF9"/>
<accession>A0AAD7BIF9</accession>
<evidence type="ECO:0000313" key="3">
    <source>
        <dbReference type="Proteomes" id="UP001221142"/>
    </source>
</evidence>
<protein>
    <submittedName>
        <fullName evidence="2">Uncharacterized protein</fullName>
    </submittedName>
</protein>
<feature type="compositionally biased region" description="Low complexity" evidence="1">
    <location>
        <begin position="379"/>
        <end position="399"/>
    </location>
</feature>
<feature type="region of interest" description="Disordered" evidence="1">
    <location>
        <begin position="222"/>
        <end position="409"/>
    </location>
</feature>
<feature type="compositionally biased region" description="Basic and acidic residues" evidence="1">
    <location>
        <begin position="240"/>
        <end position="249"/>
    </location>
</feature>
<reference evidence="2" key="1">
    <citation type="submission" date="2023-03" db="EMBL/GenBank/DDBJ databases">
        <title>Massive genome expansion in bonnet fungi (Mycena s.s.) driven by repeated elements and novel gene families across ecological guilds.</title>
        <authorList>
            <consortium name="Lawrence Berkeley National Laboratory"/>
            <person name="Harder C.B."/>
            <person name="Miyauchi S."/>
            <person name="Viragh M."/>
            <person name="Kuo A."/>
            <person name="Thoen E."/>
            <person name="Andreopoulos B."/>
            <person name="Lu D."/>
            <person name="Skrede I."/>
            <person name="Drula E."/>
            <person name="Henrissat B."/>
            <person name="Morin E."/>
            <person name="Kohler A."/>
            <person name="Barry K."/>
            <person name="LaButti K."/>
            <person name="Morin E."/>
            <person name="Salamov A."/>
            <person name="Lipzen A."/>
            <person name="Mereny Z."/>
            <person name="Hegedus B."/>
            <person name="Baldrian P."/>
            <person name="Stursova M."/>
            <person name="Weitz H."/>
            <person name="Taylor A."/>
            <person name="Grigoriev I.V."/>
            <person name="Nagy L.G."/>
            <person name="Martin F."/>
            <person name="Kauserud H."/>
        </authorList>
    </citation>
    <scope>NUCLEOTIDE SEQUENCE</scope>
    <source>
        <strain evidence="2">9284</strain>
    </source>
</reference>
<evidence type="ECO:0000256" key="1">
    <source>
        <dbReference type="SAM" id="MobiDB-lite"/>
    </source>
</evidence>
<feature type="compositionally biased region" description="Low complexity" evidence="1">
    <location>
        <begin position="352"/>
        <end position="371"/>
    </location>
</feature>
<feature type="region of interest" description="Disordered" evidence="1">
    <location>
        <begin position="633"/>
        <end position="655"/>
    </location>
</feature>